<accession>A0A409XL53</accession>
<reference evidence="1 2" key="1">
    <citation type="journal article" date="2018" name="Evol. Lett.">
        <title>Horizontal gene cluster transfer increased hallucinogenic mushroom diversity.</title>
        <authorList>
            <person name="Reynolds H.T."/>
            <person name="Vijayakumar V."/>
            <person name="Gluck-Thaler E."/>
            <person name="Korotkin H.B."/>
            <person name="Matheny P.B."/>
            <person name="Slot J.C."/>
        </authorList>
    </citation>
    <scope>NUCLEOTIDE SEQUENCE [LARGE SCALE GENOMIC DNA]</scope>
    <source>
        <strain evidence="1 2">2631</strain>
    </source>
</reference>
<protein>
    <submittedName>
        <fullName evidence="1">Uncharacterized protein</fullName>
    </submittedName>
</protein>
<gene>
    <name evidence="1" type="ORF">CVT25_008793</name>
</gene>
<dbReference type="Proteomes" id="UP000283269">
    <property type="component" value="Unassembled WGS sequence"/>
</dbReference>
<keyword evidence="2" id="KW-1185">Reference proteome</keyword>
<organism evidence="1 2">
    <name type="scientific">Psilocybe cyanescens</name>
    <dbReference type="NCBI Taxonomy" id="93625"/>
    <lineage>
        <taxon>Eukaryota</taxon>
        <taxon>Fungi</taxon>
        <taxon>Dikarya</taxon>
        <taxon>Basidiomycota</taxon>
        <taxon>Agaricomycotina</taxon>
        <taxon>Agaricomycetes</taxon>
        <taxon>Agaricomycetidae</taxon>
        <taxon>Agaricales</taxon>
        <taxon>Agaricineae</taxon>
        <taxon>Strophariaceae</taxon>
        <taxon>Psilocybe</taxon>
    </lineage>
</organism>
<evidence type="ECO:0000313" key="2">
    <source>
        <dbReference type="Proteomes" id="UP000283269"/>
    </source>
</evidence>
<dbReference type="InParanoid" id="A0A409XL53"/>
<dbReference type="OrthoDB" id="3035098at2759"/>
<name>A0A409XL53_PSICY</name>
<sequence>MNNRAQFNFSNVLHTPDFAANLISISQFDEAGFKVVFGAGKAQFINPKGEVALEVGKRNGMYLFQETSAETHPIAMTARSHEKPTTIQQWH</sequence>
<dbReference type="EMBL" id="NHYD01001324">
    <property type="protein sequence ID" value="PPQ91525.1"/>
    <property type="molecule type" value="Genomic_DNA"/>
</dbReference>
<proteinExistence type="predicted"/>
<evidence type="ECO:0000313" key="1">
    <source>
        <dbReference type="EMBL" id="PPQ91525.1"/>
    </source>
</evidence>
<comment type="caution">
    <text evidence="1">The sequence shown here is derived from an EMBL/GenBank/DDBJ whole genome shotgun (WGS) entry which is preliminary data.</text>
</comment>
<dbReference type="AlphaFoldDB" id="A0A409XL53"/>
<dbReference type="STRING" id="93625.A0A409XL53"/>